<dbReference type="Gene3D" id="1.20.1250.20">
    <property type="entry name" value="MFS general substrate transporter like domains"/>
    <property type="match status" value="1"/>
</dbReference>
<dbReference type="AlphaFoldDB" id="A0A1B7MSP9"/>
<feature type="transmembrane region" description="Helical" evidence="5">
    <location>
        <begin position="97"/>
        <end position="116"/>
    </location>
</feature>
<proteinExistence type="predicted"/>
<dbReference type="STRING" id="1314800.A0A1B7MSP9"/>
<feature type="transmembrane region" description="Helical" evidence="5">
    <location>
        <begin position="462"/>
        <end position="481"/>
    </location>
</feature>
<dbReference type="PANTHER" id="PTHR23502">
    <property type="entry name" value="MAJOR FACILITATOR SUPERFAMILY"/>
    <property type="match status" value="1"/>
</dbReference>
<gene>
    <name evidence="6" type="ORF">K503DRAFT_858498</name>
</gene>
<evidence type="ECO:0000256" key="3">
    <source>
        <dbReference type="ARBA" id="ARBA00022989"/>
    </source>
</evidence>
<feature type="transmembrane region" description="Helical" evidence="5">
    <location>
        <begin position="493"/>
        <end position="514"/>
    </location>
</feature>
<name>A0A1B7MSP9_9AGAM</name>
<feature type="transmembrane region" description="Helical" evidence="5">
    <location>
        <begin position="215"/>
        <end position="236"/>
    </location>
</feature>
<evidence type="ECO:0000256" key="2">
    <source>
        <dbReference type="ARBA" id="ARBA00022692"/>
    </source>
</evidence>
<organism evidence="6 7">
    <name type="scientific">Rhizopogon vinicolor AM-OR11-026</name>
    <dbReference type="NCBI Taxonomy" id="1314800"/>
    <lineage>
        <taxon>Eukaryota</taxon>
        <taxon>Fungi</taxon>
        <taxon>Dikarya</taxon>
        <taxon>Basidiomycota</taxon>
        <taxon>Agaricomycotina</taxon>
        <taxon>Agaricomycetes</taxon>
        <taxon>Agaricomycetidae</taxon>
        <taxon>Boletales</taxon>
        <taxon>Suillineae</taxon>
        <taxon>Rhizopogonaceae</taxon>
        <taxon>Rhizopogon</taxon>
    </lineage>
</organism>
<feature type="transmembrane region" description="Helical" evidence="5">
    <location>
        <begin position="188"/>
        <end position="209"/>
    </location>
</feature>
<accession>A0A1B7MSP9</accession>
<dbReference type="PANTHER" id="PTHR23502:SF30">
    <property type="entry name" value="TRANSPORTER, PUTATIVE (AFU_ORTHOLOGUE AFUA_8G04702)-RELATED"/>
    <property type="match status" value="1"/>
</dbReference>
<dbReference type="FunCoup" id="A0A1B7MSP9">
    <property type="interactions" value="27"/>
</dbReference>
<dbReference type="OrthoDB" id="5215911at2759"/>
<keyword evidence="2 5" id="KW-0812">Transmembrane</keyword>
<feature type="transmembrane region" description="Helical" evidence="5">
    <location>
        <begin position="61"/>
        <end position="85"/>
    </location>
</feature>
<dbReference type="InParanoid" id="A0A1B7MSP9"/>
<keyword evidence="7" id="KW-1185">Reference proteome</keyword>
<feature type="transmembrane region" description="Helical" evidence="5">
    <location>
        <begin position="312"/>
        <end position="335"/>
    </location>
</feature>
<evidence type="ECO:0000256" key="1">
    <source>
        <dbReference type="ARBA" id="ARBA00004141"/>
    </source>
</evidence>
<keyword evidence="4 5" id="KW-0472">Membrane</keyword>
<evidence type="ECO:0000313" key="6">
    <source>
        <dbReference type="EMBL" id="OAX35626.1"/>
    </source>
</evidence>
<comment type="subcellular location">
    <subcellularLocation>
        <location evidence="1">Membrane</location>
        <topology evidence="1">Multi-pass membrane protein</topology>
    </subcellularLocation>
</comment>
<sequence length="536" mass="59229">MQACRTASTSFDLQVPGSVYLVDVQEKTAVVHAGKDSTIVLSPTPSNDVNDPLNWSRSRKLLHVTCVMIYTSAIGIGTTVLYSILQPISTDTGIPLATLNAGTGYMFLFLGWGALINQPLALTFGKRGIYLISVLGNTAMCLWTPYIKTEGQWIASKIVQGYLCTPVESLCEVSITDVFFAHERGTYIGMYTLFLFGSNYFAPLIAGFIYDGQGWHWVMYWAAIINFGSLIVLFFLMEETNYVRNTSEATEAVQMSTKVGTEKDEQESTISTPVSSGELTGVPKTYLQRLALFGGRYASNKLLLTMTYRPVILLRFPVIFWAGFQYGTCLVWYNVLNATCSLILSEPPYNFRASFVGLSYIGPLIGMLIGTFYSGWVGDRFAVRYARRTNGVREPEHRLWLMVVSLLLCPASLILWGVGASKGISWVGLVFGMGIISCSTGIGSSLSIGYALDSYKDLSGEVMMAVILVRNTLSFAIGYGITPWLYMGYQNTFISAGFVGLAITMTFLIVIKWGKSWRKASRKKYWEYVATGAHGH</sequence>
<protein>
    <submittedName>
        <fullName evidence="6">MFS general substrate transporter</fullName>
    </submittedName>
</protein>
<dbReference type="GO" id="GO:0005886">
    <property type="term" value="C:plasma membrane"/>
    <property type="evidence" value="ECO:0007669"/>
    <property type="project" value="TreeGrafter"/>
</dbReference>
<dbReference type="Proteomes" id="UP000092154">
    <property type="component" value="Unassembled WGS sequence"/>
</dbReference>
<reference evidence="6 7" key="1">
    <citation type="submission" date="2016-06" db="EMBL/GenBank/DDBJ databases">
        <title>Comparative genomics of the ectomycorrhizal sister species Rhizopogon vinicolor and Rhizopogon vesiculosus (Basidiomycota: Boletales) reveals a divergence of the mating type B locus.</title>
        <authorList>
            <consortium name="DOE Joint Genome Institute"/>
            <person name="Mujic A.B."/>
            <person name="Kuo A."/>
            <person name="Tritt A."/>
            <person name="Lipzen A."/>
            <person name="Chen C."/>
            <person name="Johnson J."/>
            <person name="Sharma A."/>
            <person name="Barry K."/>
            <person name="Grigoriev I.V."/>
            <person name="Spatafora J.W."/>
        </authorList>
    </citation>
    <scope>NUCLEOTIDE SEQUENCE [LARGE SCALE GENOMIC DNA]</scope>
    <source>
        <strain evidence="6 7">AM-OR11-026</strain>
    </source>
</reference>
<dbReference type="GO" id="GO:0022857">
    <property type="term" value="F:transmembrane transporter activity"/>
    <property type="evidence" value="ECO:0007669"/>
    <property type="project" value="InterPro"/>
</dbReference>
<feature type="transmembrane region" description="Helical" evidence="5">
    <location>
        <begin position="399"/>
        <end position="418"/>
    </location>
</feature>
<dbReference type="SUPFAM" id="SSF103473">
    <property type="entry name" value="MFS general substrate transporter"/>
    <property type="match status" value="1"/>
</dbReference>
<feature type="transmembrane region" description="Helical" evidence="5">
    <location>
        <begin position="424"/>
        <end position="450"/>
    </location>
</feature>
<dbReference type="Pfam" id="PF07690">
    <property type="entry name" value="MFS_1"/>
    <property type="match status" value="1"/>
</dbReference>
<dbReference type="EMBL" id="KV448482">
    <property type="protein sequence ID" value="OAX35626.1"/>
    <property type="molecule type" value="Genomic_DNA"/>
</dbReference>
<dbReference type="InterPro" id="IPR011701">
    <property type="entry name" value="MFS"/>
</dbReference>
<evidence type="ECO:0000256" key="4">
    <source>
        <dbReference type="ARBA" id="ARBA00023136"/>
    </source>
</evidence>
<evidence type="ECO:0000256" key="5">
    <source>
        <dbReference type="SAM" id="Phobius"/>
    </source>
</evidence>
<feature type="transmembrane region" description="Helical" evidence="5">
    <location>
        <begin position="355"/>
        <end position="378"/>
    </location>
</feature>
<evidence type="ECO:0000313" key="7">
    <source>
        <dbReference type="Proteomes" id="UP000092154"/>
    </source>
</evidence>
<dbReference type="InterPro" id="IPR036259">
    <property type="entry name" value="MFS_trans_sf"/>
</dbReference>
<keyword evidence="3 5" id="KW-1133">Transmembrane helix</keyword>